<reference evidence="1" key="1">
    <citation type="submission" date="2023-04" db="EMBL/GenBank/DDBJ databases">
        <title>A chromosome-level genome assembly of the parasitoid wasp Eretmocerus hayati.</title>
        <authorList>
            <person name="Zhong Y."/>
            <person name="Liu S."/>
            <person name="Liu Y."/>
        </authorList>
    </citation>
    <scope>NUCLEOTIDE SEQUENCE</scope>
    <source>
        <strain evidence="1">ZJU_SS_LIU_2023</strain>
    </source>
</reference>
<protein>
    <submittedName>
        <fullName evidence="1">Uncharacterized protein</fullName>
    </submittedName>
</protein>
<sequence>MDQWKFFTYFFIFSILIYIKQAQAILGGDEVTNNVFSYTVALRRYGVVYCSGSIIGKNYVVTAAHCVYRDDNVRFNHAPLEVIANTTNYRNRGATTVIADVDSVYFPNEYKSIVKGFARIGDIAVLKLQQDLDLTISSGINKVFLPPDTHTFYTNELMQFTGYGWDWYVKGPKSERSHIVKDGGSSGKLRMSQMRFTHNLHDCKHIFGLKLDTKRHECVRMDSPLSDSGVFEGDDGGPLVYKNTLVGVLSKFSREISDFMRPAIYTQVSKFRNFIINVRTVEPNHDVKTVTTIKLSNAQTYYGK</sequence>
<accession>A0ACC2N1I3</accession>
<evidence type="ECO:0000313" key="1">
    <source>
        <dbReference type="EMBL" id="KAJ8664982.1"/>
    </source>
</evidence>
<dbReference type="Proteomes" id="UP001239111">
    <property type="component" value="Chromosome 4"/>
</dbReference>
<dbReference type="EMBL" id="CM056744">
    <property type="protein sequence ID" value="KAJ8664982.1"/>
    <property type="molecule type" value="Genomic_DNA"/>
</dbReference>
<name>A0ACC2N1I3_9HYME</name>
<comment type="caution">
    <text evidence="1">The sequence shown here is derived from an EMBL/GenBank/DDBJ whole genome shotgun (WGS) entry which is preliminary data.</text>
</comment>
<gene>
    <name evidence="1" type="ORF">QAD02_006644</name>
</gene>
<evidence type="ECO:0000313" key="2">
    <source>
        <dbReference type="Proteomes" id="UP001239111"/>
    </source>
</evidence>
<proteinExistence type="predicted"/>
<organism evidence="1 2">
    <name type="scientific">Eretmocerus hayati</name>
    <dbReference type="NCBI Taxonomy" id="131215"/>
    <lineage>
        <taxon>Eukaryota</taxon>
        <taxon>Metazoa</taxon>
        <taxon>Ecdysozoa</taxon>
        <taxon>Arthropoda</taxon>
        <taxon>Hexapoda</taxon>
        <taxon>Insecta</taxon>
        <taxon>Pterygota</taxon>
        <taxon>Neoptera</taxon>
        <taxon>Endopterygota</taxon>
        <taxon>Hymenoptera</taxon>
        <taxon>Apocrita</taxon>
        <taxon>Proctotrupomorpha</taxon>
        <taxon>Chalcidoidea</taxon>
        <taxon>Aphelinidae</taxon>
        <taxon>Aphelininae</taxon>
        <taxon>Eretmocerus</taxon>
    </lineage>
</organism>
<keyword evidence="2" id="KW-1185">Reference proteome</keyword>